<organism evidence="2 3">
    <name type="scientific">Sphagnurus paluster</name>
    <dbReference type="NCBI Taxonomy" id="117069"/>
    <lineage>
        <taxon>Eukaryota</taxon>
        <taxon>Fungi</taxon>
        <taxon>Dikarya</taxon>
        <taxon>Basidiomycota</taxon>
        <taxon>Agaricomycotina</taxon>
        <taxon>Agaricomycetes</taxon>
        <taxon>Agaricomycetidae</taxon>
        <taxon>Agaricales</taxon>
        <taxon>Tricholomatineae</taxon>
        <taxon>Lyophyllaceae</taxon>
        <taxon>Sphagnurus</taxon>
    </lineage>
</organism>
<sequence>RGSSLINALAEEQTPDMPMCTKLIIDNVMGHCAISQFTDQVQASTKQRTQLLKGKSKQGQKRALSPDIGNALNKSKMKKPAT</sequence>
<gene>
    <name evidence="2" type="ORF">H0H81_008085</name>
</gene>
<comment type="caution">
    <text evidence="2">The sequence shown here is derived from an EMBL/GenBank/DDBJ whole genome shotgun (WGS) entry which is preliminary data.</text>
</comment>
<reference evidence="2" key="1">
    <citation type="submission" date="2021-02" db="EMBL/GenBank/DDBJ databases">
        <authorList>
            <person name="Nieuwenhuis M."/>
            <person name="Van De Peppel L.J.J."/>
        </authorList>
    </citation>
    <scope>NUCLEOTIDE SEQUENCE</scope>
    <source>
        <strain evidence="2">D49</strain>
    </source>
</reference>
<name>A0A9P7K116_9AGAR</name>
<feature type="non-terminal residue" evidence="2">
    <location>
        <position position="1"/>
    </location>
</feature>
<evidence type="ECO:0000256" key="1">
    <source>
        <dbReference type="SAM" id="MobiDB-lite"/>
    </source>
</evidence>
<keyword evidence="3" id="KW-1185">Reference proteome</keyword>
<proteinExistence type="predicted"/>
<reference evidence="2" key="2">
    <citation type="submission" date="2021-10" db="EMBL/GenBank/DDBJ databases">
        <title>Phylogenomics reveals ancestral predisposition of the termite-cultivated fungus Termitomyces towards a domesticated lifestyle.</title>
        <authorList>
            <person name="Auxier B."/>
            <person name="Grum-Grzhimaylo A."/>
            <person name="Cardenas M.E."/>
            <person name="Lodge J.D."/>
            <person name="Laessoe T."/>
            <person name="Pedersen O."/>
            <person name="Smith M.E."/>
            <person name="Kuyper T.W."/>
            <person name="Franco-Molano E.A."/>
            <person name="Baroni T.J."/>
            <person name="Aanen D.K."/>
        </authorList>
    </citation>
    <scope>NUCLEOTIDE SEQUENCE</scope>
    <source>
        <strain evidence="2">D49</strain>
    </source>
</reference>
<feature type="region of interest" description="Disordered" evidence="1">
    <location>
        <begin position="48"/>
        <end position="82"/>
    </location>
</feature>
<dbReference type="AlphaFoldDB" id="A0A9P7K116"/>
<protein>
    <submittedName>
        <fullName evidence="2">Uncharacterized protein</fullName>
    </submittedName>
</protein>
<evidence type="ECO:0000313" key="2">
    <source>
        <dbReference type="EMBL" id="KAG5633401.1"/>
    </source>
</evidence>
<evidence type="ECO:0000313" key="3">
    <source>
        <dbReference type="Proteomes" id="UP000717328"/>
    </source>
</evidence>
<dbReference type="Proteomes" id="UP000717328">
    <property type="component" value="Unassembled WGS sequence"/>
</dbReference>
<dbReference type="EMBL" id="JABCKI010007917">
    <property type="protein sequence ID" value="KAG5633401.1"/>
    <property type="molecule type" value="Genomic_DNA"/>
</dbReference>
<accession>A0A9P7K116</accession>